<keyword evidence="4" id="KW-0597">Phosphoprotein</keyword>
<comment type="subcellular location">
    <subcellularLocation>
        <location evidence="1">Nucleus</location>
    </subcellularLocation>
</comment>
<feature type="binding site" evidence="13">
    <location>
        <position position="32"/>
    </location>
    <ligand>
        <name>ATP</name>
        <dbReference type="ChEBI" id="CHEBI:30616"/>
    </ligand>
</feature>
<evidence type="ECO:0000313" key="17">
    <source>
        <dbReference type="Proteomes" id="UP000306102"/>
    </source>
</evidence>
<dbReference type="PROSITE" id="PS50011">
    <property type="entry name" value="PROTEIN_KINASE_DOM"/>
    <property type="match status" value="1"/>
</dbReference>
<keyword evidence="7 13" id="KW-0547">Nucleotide-binding</keyword>
<dbReference type="GO" id="GO:0004709">
    <property type="term" value="F:MAP kinase kinase kinase activity"/>
    <property type="evidence" value="ECO:0007669"/>
    <property type="project" value="UniProtKB-EC"/>
</dbReference>
<dbReference type="InterPro" id="IPR052751">
    <property type="entry name" value="Plant_MAPKKK"/>
</dbReference>
<proteinExistence type="inferred from homology"/>
<dbReference type="Pfam" id="PF00069">
    <property type="entry name" value="Pkinase"/>
    <property type="match status" value="1"/>
</dbReference>
<dbReference type="EC" id="2.7.11.25" evidence="2"/>
<evidence type="ECO:0000256" key="4">
    <source>
        <dbReference type="ARBA" id="ARBA00022553"/>
    </source>
</evidence>
<evidence type="ECO:0000256" key="7">
    <source>
        <dbReference type="ARBA" id="ARBA00022741"/>
    </source>
</evidence>
<comment type="similarity">
    <text evidence="14">Belongs to the protein kinase superfamily.</text>
</comment>
<organism evidence="16 17">
    <name type="scientific">Camellia sinensis var. sinensis</name>
    <name type="common">China tea</name>
    <dbReference type="NCBI Taxonomy" id="542762"/>
    <lineage>
        <taxon>Eukaryota</taxon>
        <taxon>Viridiplantae</taxon>
        <taxon>Streptophyta</taxon>
        <taxon>Embryophyta</taxon>
        <taxon>Tracheophyta</taxon>
        <taxon>Spermatophyta</taxon>
        <taxon>Magnoliopsida</taxon>
        <taxon>eudicotyledons</taxon>
        <taxon>Gunneridae</taxon>
        <taxon>Pentapetalae</taxon>
        <taxon>asterids</taxon>
        <taxon>Ericales</taxon>
        <taxon>Theaceae</taxon>
        <taxon>Camellia</taxon>
    </lineage>
</organism>
<keyword evidence="3 14" id="KW-0723">Serine/threonine-protein kinase</keyword>
<dbReference type="PROSITE" id="PS00107">
    <property type="entry name" value="PROTEIN_KINASE_ATP"/>
    <property type="match status" value="1"/>
</dbReference>
<keyword evidence="5" id="KW-0808">Transferase</keyword>
<comment type="catalytic activity">
    <reaction evidence="12">
        <text>L-seryl-[protein] + ATP = O-phospho-L-seryl-[protein] + ADP + H(+)</text>
        <dbReference type="Rhea" id="RHEA:17989"/>
        <dbReference type="Rhea" id="RHEA-COMP:9863"/>
        <dbReference type="Rhea" id="RHEA-COMP:11604"/>
        <dbReference type="ChEBI" id="CHEBI:15378"/>
        <dbReference type="ChEBI" id="CHEBI:29999"/>
        <dbReference type="ChEBI" id="CHEBI:30616"/>
        <dbReference type="ChEBI" id="CHEBI:83421"/>
        <dbReference type="ChEBI" id="CHEBI:456216"/>
        <dbReference type="EC" id="2.7.11.25"/>
    </reaction>
</comment>
<evidence type="ECO:0000313" key="16">
    <source>
        <dbReference type="EMBL" id="THG02372.1"/>
    </source>
</evidence>
<dbReference type="EMBL" id="SDRB02011209">
    <property type="protein sequence ID" value="THG02372.1"/>
    <property type="molecule type" value="Genomic_DNA"/>
</dbReference>
<name>A0A4S4DHV4_CAMSN</name>
<dbReference type="InterPro" id="IPR017441">
    <property type="entry name" value="Protein_kinase_ATP_BS"/>
</dbReference>
<dbReference type="GO" id="GO:0005524">
    <property type="term" value="F:ATP binding"/>
    <property type="evidence" value="ECO:0007669"/>
    <property type="project" value="UniProtKB-UniRule"/>
</dbReference>
<keyword evidence="6" id="KW-0938">Abscisic acid signaling pathway</keyword>
<evidence type="ECO:0000256" key="8">
    <source>
        <dbReference type="ARBA" id="ARBA00022777"/>
    </source>
</evidence>
<evidence type="ECO:0000256" key="11">
    <source>
        <dbReference type="ARBA" id="ARBA00047559"/>
    </source>
</evidence>
<dbReference type="CDD" id="cd06606">
    <property type="entry name" value="STKc_MAPKKK"/>
    <property type="match status" value="1"/>
</dbReference>
<keyword evidence="9 13" id="KW-0067">ATP-binding</keyword>
<evidence type="ECO:0000259" key="15">
    <source>
        <dbReference type="PROSITE" id="PS50011"/>
    </source>
</evidence>
<evidence type="ECO:0000256" key="3">
    <source>
        <dbReference type="ARBA" id="ARBA00022527"/>
    </source>
</evidence>
<evidence type="ECO:0000256" key="2">
    <source>
        <dbReference type="ARBA" id="ARBA00012406"/>
    </source>
</evidence>
<evidence type="ECO:0000256" key="14">
    <source>
        <dbReference type="RuleBase" id="RU000304"/>
    </source>
</evidence>
<keyword evidence="17" id="KW-1185">Reference proteome</keyword>
<feature type="domain" description="Protein kinase" evidence="15">
    <location>
        <begin position="3"/>
        <end position="252"/>
    </location>
</feature>
<dbReference type="GO" id="GO:0006970">
    <property type="term" value="P:response to osmotic stress"/>
    <property type="evidence" value="ECO:0007669"/>
    <property type="project" value="UniProtKB-ARBA"/>
</dbReference>
<dbReference type="STRING" id="542762.A0A4S4DHV4"/>
<dbReference type="GO" id="GO:0019901">
    <property type="term" value="F:protein kinase binding"/>
    <property type="evidence" value="ECO:0007669"/>
    <property type="project" value="UniProtKB-ARBA"/>
</dbReference>
<evidence type="ECO:0000256" key="10">
    <source>
        <dbReference type="ARBA" id="ARBA00023242"/>
    </source>
</evidence>
<accession>A0A4S4DHV4</accession>
<protein>
    <recommendedName>
        <fullName evidence="2">mitogen-activated protein kinase kinase kinase</fullName>
        <ecNumber evidence="2">2.7.11.25</ecNumber>
    </recommendedName>
</protein>
<evidence type="ECO:0000256" key="1">
    <source>
        <dbReference type="ARBA" id="ARBA00004123"/>
    </source>
</evidence>
<reference evidence="16 17" key="1">
    <citation type="journal article" date="2018" name="Proc. Natl. Acad. Sci. U.S.A.">
        <title>Draft genome sequence of Camellia sinensis var. sinensis provides insights into the evolution of the tea genome and tea quality.</title>
        <authorList>
            <person name="Wei C."/>
            <person name="Yang H."/>
            <person name="Wang S."/>
            <person name="Zhao J."/>
            <person name="Liu C."/>
            <person name="Gao L."/>
            <person name="Xia E."/>
            <person name="Lu Y."/>
            <person name="Tai Y."/>
            <person name="She G."/>
            <person name="Sun J."/>
            <person name="Cao H."/>
            <person name="Tong W."/>
            <person name="Gao Q."/>
            <person name="Li Y."/>
            <person name="Deng W."/>
            <person name="Jiang X."/>
            <person name="Wang W."/>
            <person name="Chen Q."/>
            <person name="Zhang S."/>
            <person name="Li H."/>
            <person name="Wu J."/>
            <person name="Wang P."/>
            <person name="Li P."/>
            <person name="Shi C."/>
            <person name="Zheng F."/>
            <person name="Jian J."/>
            <person name="Huang B."/>
            <person name="Shan D."/>
            <person name="Shi M."/>
            <person name="Fang C."/>
            <person name="Yue Y."/>
            <person name="Li F."/>
            <person name="Li D."/>
            <person name="Wei S."/>
            <person name="Han B."/>
            <person name="Jiang C."/>
            <person name="Yin Y."/>
            <person name="Xia T."/>
            <person name="Zhang Z."/>
            <person name="Bennetzen J.L."/>
            <person name="Zhao S."/>
            <person name="Wan X."/>
        </authorList>
    </citation>
    <scope>NUCLEOTIDE SEQUENCE [LARGE SCALE GENOMIC DNA]</scope>
    <source>
        <strain evidence="17">cv. Shuchazao</strain>
        <tissue evidence="16">Leaf</tissue>
    </source>
</reference>
<dbReference type="Gene3D" id="1.10.510.10">
    <property type="entry name" value="Transferase(Phosphotransferase) domain 1"/>
    <property type="match status" value="1"/>
</dbReference>
<dbReference type="AlphaFoldDB" id="A0A4S4DHV4"/>
<evidence type="ECO:0000256" key="9">
    <source>
        <dbReference type="ARBA" id="ARBA00022840"/>
    </source>
</evidence>
<dbReference type="PANTHER" id="PTHR48011:SF4">
    <property type="entry name" value="MITOGEN-ACTIVATED PROTEIN KINASE KINASE KINASE 19"/>
    <property type="match status" value="1"/>
</dbReference>
<dbReference type="SMART" id="SM00220">
    <property type="entry name" value="S_TKc"/>
    <property type="match status" value="1"/>
</dbReference>
<dbReference type="FunFam" id="1.10.510.10:FF:000852">
    <property type="entry name" value="Mitogen-activated protein kinase kinase kinase 17"/>
    <property type="match status" value="1"/>
</dbReference>
<evidence type="ECO:0000256" key="13">
    <source>
        <dbReference type="PROSITE-ProRule" id="PRU10141"/>
    </source>
</evidence>
<keyword evidence="8" id="KW-0418">Kinase</keyword>
<dbReference type="InterPro" id="IPR008271">
    <property type="entry name" value="Ser/Thr_kinase_AS"/>
</dbReference>
<keyword evidence="10" id="KW-0539">Nucleus</keyword>
<dbReference type="GO" id="GO:0005634">
    <property type="term" value="C:nucleus"/>
    <property type="evidence" value="ECO:0007669"/>
    <property type="project" value="UniProtKB-SubCell"/>
</dbReference>
<comment type="catalytic activity">
    <reaction evidence="11">
        <text>L-threonyl-[protein] + ATP = O-phospho-L-threonyl-[protein] + ADP + H(+)</text>
        <dbReference type="Rhea" id="RHEA:46608"/>
        <dbReference type="Rhea" id="RHEA-COMP:11060"/>
        <dbReference type="Rhea" id="RHEA-COMP:11605"/>
        <dbReference type="ChEBI" id="CHEBI:15378"/>
        <dbReference type="ChEBI" id="CHEBI:30013"/>
        <dbReference type="ChEBI" id="CHEBI:30616"/>
        <dbReference type="ChEBI" id="CHEBI:61977"/>
        <dbReference type="ChEBI" id="CHEBI:456216"/>
        <dbReference type="EC" id="2.7.11.25"/>
    </reaction>
</comment>
<dbReference type="PANTHER" id="PTHR48011">
    <property type="entry name" value="CCR4-NOT TRANSCRIPTIONAL COMPLEX SUBUNIT CAF120-RELATED"/>
    <property type="match status" value="1"/>
</dbReference>
<gene>
    <name evidence="16" type="ORF">TEA_010938</name>
</gene>
<evidence type="ECO:0000256" key="6">
    <source>
        <dbReference type="ARBA" id="ARBA00022682"/>
    </source>
</evidence>
<evidence type="ECO:0000256" key="12">
    <source>
        <dbReference type="ARBA" id="ARBA00048329"/>
    </source>
</evidence>
<dbReference type="InterPro" id="IPR000719">
    <property type="entry name" value="Prot_kinase_dom"/>
</dbReference>
<dbReference type="PROSITE" id="PS00108">
    <property type="entry name" value="PROTEIN_KINASE_ST"/>
    <property type="match status" value="1"/>
</dbReference>
<dbReference type="Proteomes" id="UP000306102">
    <property type="component" value="Unassembled WGS sequence"/>
</dbReference>
<comment type="caution">
    <text evidence="16">The sequence shown here is derived from an EMBL/GenBank/DDBJ whole genome shotgun (WGS) entry which is preliminary data.</text>
</comment>
<evidence type="ECO:0000256" key="5">
    <source>
        <dbReference type="ARBA" id="ARBA00022679"/>
    </source>
</evidence>
<dbReference type="GO" id="GO:0009738">
    <property type="term" value="P:abscisic acid-activated signaling pathway"/>
    <property type="evidence" value="ECO:0007669"/>
    <property type="project" value="UniProtKB-KW"/>
</dbReference>
<dbReference type="SUPFAM" id="SSF56112">
    <property type="entry name" value="Protein kinase-like (PK-like)"/>
    <property type="match status" value="1"/>
</dbReference>
<sequence length="402" mass="44029">MDWTRGHTIGRGSSATVSTATCRCSGDIFAVKSAELSDSEPLQREQKILSILSSPHIVSYIGHDITRESNKVFFNLSMEYVCGGTLTDVIRIHGGKLDEPVIGFYTQQIVQGLEYIHSSGIAHCDIKGQNILIGESGAKIADFGCARWHGAVVPIGGTPMFMAPEVARGEEQGCPADIWALGCTVLEMATGGSPWPNVTNPVSVLYKIAFSSDLPEIPDFLSSQTKDFLGKCLRRDPKDRWTAKQLLKHPFFGESKLDQKQIPEFNSGSPTSILDQGIWSSMEETETHKGHLNSQGKLVGKFSLLSGEPNWTWGENWITIRSNENDSREICGSVTASNSDEMELESCAGGEEVMNFTDSKVSGSNNNSRSLMDCTCTEDRVVMSNLNFGREKGLLLIQSQFL</sequence>
<dbReference type="InterPro" id="IPR011009">
    <property type="entry name" value="Kinase-like_dom_sf"/>
</dbReference>
<dbReference type="SMR" id="A0A4S4DHV4"/>